<protein>
    <submittedName>
        <fullName evidence="1">Uncharacterized protein</fullName>
    </submittedName>
</protein>
<dbReference type="EMBL" id="JAPHNI010001568">
    <property type="protein sequence ID" value="KAJ8105289.1"/>
    <property type="molecule type" value="Genomic_DNA"/>
</dbReference>
<reference evidence="1" key="1">
    <citation type="submission" date="2022-11" db="EMBL/GenBank/DDBJ databases">
        <title>Genome Sequence of Boeremia exigua.</title>
        <authorList>
            <person name="Buettner E."/>
        </authorList>
    </citation>
    <scope>NUCLEOTIDE SEQUENCE</scope>
    <source>
        <strain evidence="1">CU02</strain>
    </source>
</reference>
<comment type="caution">
    <text evidence="1">The sequence shown here is derived from an EMBL/GenBank/DDBJ whole genome shotgun (WGS) entry which is preliminary data.</text>
</comment>
<accession>A0ACC2HQF3</accession>
<proteinExistence type="predicted"/>
<gene>
    <name evidence="1" type="ORF">OPT61_g10272</name>
</gene>
<evidence type="ECO:0000313" key="2">
    <source>
        <dbReference type="Proteomes" id="UP001153331"/>
    </source>
</evidence>
<sequence length="71" mass="7703">MAASDDGKLRALSLPHTPHRHGPLRAQRPPARPRRLQLVAVGQPGHRARALVVARRAAAPAARPRRVRTAS</sequence>
<name>A0ACC2HQF3_9PLEO</name>
<evidence type="ECO:0000313" key="1">
    <source>
        <dbReference type="EMBL" id="KAJ8105289.1"/>
    </source>
</evidence>
<keyword evidence="2" id="KW-1185">Reference proteome</keyword>
<dbReference type="Proteomes" id="UP001153331">
    <property type="component" value="Unassembled WGS sequence"/>
</dbReference>
<organism evidence="1 2">
    <name type="scientific">Boeremia exigua</name>
    <dbReference type="NCBI Taxonomy" id="749465"/>
    <lineage>
        <taxon>Eukaryota</taxon>
        <taxon>Fungi</taxon>
        <taxon>Dikarya</taxon>
        <taxon>Ascomycota</taxon>
        <taxon>Pezizomycotina</taxon>
        <taxon>Dothideomycetes</taxon>
        <taxon>Pleosporomycetidae</taxon>
        <taxon>Pleosporales</taxon>
        <taxon>Pleosporineae</taxon>
        <taxon>Didymellaceae</taxon>
        <taxon>Boeremia</taxon>
    </lineage>
</organism>